<dbReference type="RefSeq" id="WP_345023902.1">
    <property type="nucleotide sequence ID" value="NZ_BAABDO010000093.1"/>
</dbReference>
<dbReference type="SMART" id="SM00849">
    <property type="entry name" value="Lactamase_B"/>
    <property type="match status" value="1"/>
</dbReference>
<dbReference type="PANTHER" id="PTHR43546:SF3">
    <property type="entry name" value="UPF0173 METAL-DEPENDENT HYDROLASE MJ1163"/>
    <property type="match status" value="1"/>
</dbReference>
<dbReference type="Gene3D" id="3.60.15.10">
    <property type="entry name" value="Ribonuclease Z/Hydroxyacylglutathione hydrolase-like"/>
    <property type="match status" value="1"/>
</dbReference>
<protein>
    <submittedName>
        <fullName evidence="2">MBL fold metallo-hydrolase</fullName>
    </submittedName>
</protein>
<evidence type="ECO:0000259" key="1">
    <source>
        <dbReference type="SMART" id="SM00849"/>
    </source>
</evidence>
<evidence type="ECO:0000313" key="3">
    <source>
        <dbReference type="Proteomes" id="UP001500266"/>
    </source>
</evidence>
<gene>
    <name evidence="2" type="ORF">GCM10022416_48690</name>
</gene>
<dbReference type="Proteomes" id="UP001500266">
    <property type="component" value="Unassembled WGS sequence"/>
</dbReference>
<feature type="domain" description="Metallo-beta-lactamase" evidence="1">
    <location>
        <begin position="7"/>
        <end position="179"/>
    </location>
</feature>
<proteinExistence type="predicted"/>
<dbReference type="Pfam" id="PF13483">
    <property type="entry name" value="Lactamase_B_3"/>
    <property type="match status" value="1"/>
</dbReference>
<dbReference type="SUPFAM" id="SSF56281">
    <property type="entry name" value="Metallo-hydrolase/oxidoreductase"/>
    <property type="match status" value="1"/>
</dbReference>
<dbReference type="InterPro" id="IPR036866">
    <property type="entry name" value="RibonucZ/Hydroxyglut_hydro"/>
</dbReference>
<dbReference type="InterPro" id="IPR001279">
    <property type="entry name" value="Metallo-B-lactamas"/>
</dbReference>
<dbReference type="InterPro" id="IPR050114">
    <property type="entry name" value="UPF0173_UPF0282_UlaG_hydrolase"/>
</dbReference>
<dbReference type="EMBL" id="BAABDO010000093">
    <property type="protein sequence ID" value="GAA4151470.1"/>
    <property type="molecule type" value="Genomic_DNA"/>
</dbReference>
<name>A0ABP7ZA80_9ACTN</name>
<keyword evidence="3" id="KW-1185">Reference proteome</keyword>
<organism evidence="2 3">
    <name type="scientific">Actinomadura keratinilytica</name>
    <dbReference type="NCBI Taxonomy" id="547461"/>
    <lineage>
        <taxon>Bacteria</taxon>
        <taxon>Bacillati</taxon>
        <taxon>Actinomycetota</taxon>
        <taxon>Actinomycetes</taxon>
        <taxon>Streptosporangiales</taxon>
        <taxon>Thermomonosporaceae</taxon>
        <taxon>Actinomadura</taxon>
    </lineage>
</organism>
<comment type="caution">
    <text evidence="2">The sequence shown here is derived from an EMBL/GenBank/DDBJ whole genome shotgun (WGS) entry which is preliminary data.</text>
</comment>
<evidence type="ECO:0000313" key="2">
    <source>
        <dbReference type="EMBL" id="GAA4151470.1"/>
    </source>
</evidence>
<dbReference type="PANTHER" id="PTHR43546">
    <property type="entry name" value="UPF0173 METAL-DEPENDENT HYDROLASE MJ1163-RELATED"/>
    <property type="match status" value="1"/>
</dbReference>
<reference evidence="3" key="1">
    <citation type="journal article" date="2019" name="Int. J. Syst. Evol. Microbiol.">
        <title>The Global Catalogue of Microorganisms (GCM) 10K type strain sequencing project: providing services to taxonomists for standard genome sequencing and annotation.</title>
        <authorList>
            <consortium name="The Broad Institute Genomics Platform"/>
            <consortium name="The Broad Institute Genome Sequencing Center for Infectious Disease"/>
            <person name="Wu L."/>
            <person name="Ma J."/>
        </authorList>
    </citation>
    <scope>NUCLEOTIDE SEQUENCE [LARGE SCALE GENOMIC DNA]</scope>
    <source>
        <strain evidence="3">JCM 17316</strain>
    </source>
</reference>
<accession>A0ABP7ZA80</accession>
<sequence length="217" mass="23632">MRLTKYGHACVRIQKDDRTLVIDPGAFTPEADAALTGANAVLITHEHPDHFDADRLRKALADDPSLEVWASRVVARNLADLGGRVHEVGHGDAVTVAGFDVHVYGEDHEILHPDVPPIPNVGFLVDGEVFHPGDALTVPSEPVPTLCLPGNAPWMKVPEMYAYLREVRPERAFVVHDGLLNDFGLNVMMKHVTTAGEEAGKDFRRLVPGESVELGSS</sequence>